<protein>
    <submittedName>
        <fullName evidence="2">Uncharacterized protein</fullName>
    </submittedName>
</protein>
<name>A0A2I0L6U0_PUNGR</name>
<sequence>MAESPNEPNFSLDPLDWMEEEFFNDTEEQCLEILKMIQRGEYGSSSSRPKKKRVNRSCIAAESNNDINILDWSLIFDDVLQGHVPEGMVYTLMGNIRQNNPLTTVREEGPICLLLPIPPLEERGKGGRLEAPPTGDLPPTGEAAGGEGSSCPLPSPRVKGGKRARSRSYRDPTQSEACIKVSATTMATNWERFERLKQSVEEIGAARPACRGHVVAAVWLSAHKSKAEDQDSGSEVEGSIRSFRSGHGMEKLRCVRMKFPRFSGEDLHILLDRTRQYFATQDVDKEEHVRLATFHLEGEDEKFALGHRCSGIKATVIKVVEEDKGKAVEETLTDKTEHISIHVLTRQVNHKIMRFGGQIGRQKVQVLVDNGASLNFIGSLVAKQLGLAETGQQPFAV</sequence>
<dbReference type="AlphaFoldDB" id="A0A2I0L6U0"/>
<gene>
    <name evidence="2" type="ORF">CRG98_003155</name>
</gene>
<evidence type="ECO:0000313" key="3">
    <source>
        <dbReference type="Proteomes" id="UP000233551"/>
    </source>
</evidence>
<comment type="caution">
    <text evidence="2">The sequence shown here is derived from an EMBL/GenBank/DDBJ whole genome shotgun (WGS) entry which is preliminary data.</text>
</comment>
<keyword evidence="3" id="KW-1185">Reference proteome</keyword>
<proteinExistence type="predicted"/>
<evidence type="ECO:0000313" key="2">
    <source>
        <dbReference type="EMBL" id="PKI76435.1"/>
    </source>
</evidence>
<accession>A0A2I0L6U0</accession>
<feature type="region of interest" description="Disordered" evidence="1">
    <location>
        <begin position="123"/>
        <end position="175"/>
    </location>
</feature>
<reference evidence="2 3" key="1">
    <citation type="submission" date="2017-11" db="EMBL/GenBank/DDBJ databases">
        <title>De-novo sequencing of pomegranate (Punica granatum L.) genome.</title>
        <authorList>
            <person name="Akparov Z."/>
            <person name="Amiraslanov A."/>
            <person name="Hajiyeva S."/>
            <person name="Abbasov M."/>
            <person name="Kaur K."/>
            <person name="Hamwieh A."/>
            <person name="Solovyev V."/>
            <person name="Salamov A."/>
            <person name="Braich B."/>
            <person name="Kosarev P."/>
            <person name="Mahmoud A."/>
            <person name="Hajiyev E."/>
            <person name="Babayeva S."/>
            <person name="Izzatullayeva V."/>
            <person name="Mammadov A."/>
            <person name="Mammadov A."/>
            <person name="Sharifova S."/>
            <person name="Ojaghi J."/>
            <person name="Eynullazada K."/>
            <person name="Bayramov B."/>
            <person name="Abdulazimova A."/>
            <person name="Shahmuradov I."/>
        </authorList>
    </citation>
    <scope>NUCLEOTIDE SEQUENCE [LARGE SCALE GENOMIC DNA]</scope>
    <source>
        <strain evidence="3">cv. AG2017</strain>
        <tissue evidence="2">Leaf</tissue>
    </source>
</reference>
<evidence type="ECO:0000256" key="1">
    <source>
        <dbReference type="SAM" id="MobiDB-lite"/>
    </source>
</evidence>
<dbReference type="Proteomes" id="UP000233551">
    <property type="component" value="Unassembled WGS sequence"/>
</dbReference>
<organism evidence="2 3">
    <name type="scientific">Punica granatum</name>
    <name type="common">Pomegranate</name>
    <dbReference type="NCBI Taxonomy" id="22663"/>
    <lineage>
        <taxon>Eukaryota</taxon>
        <taxon>Viridiplantae</taxon>
        <taxon>Streptophyta</taxon>
        <taxon>Embryophyta</taxon>
        <taxon>Tracheophyta</taxon>
        <taxon>Spermatophyta</taxon>
        <taxon>Magnoliopsida</taxon>
        <taxon>eudicotyledons</taxon>
        <taxon>Gunneridae</taxon>
        <taxon>Pentapetalae</taxon>
        <taxon>rosids</taxon>
        <taxon>malvids</taxon>
        <taxon>Myrtales</taxon>
        <taxon>Lythraceae</taxon>
        <taxon>Punica</taxon>
    </lineage>
</organism>
<dbReference type="EMBL" id="PGOL01000121">
    <property type="protein sequence ID" value="PKI76435.1"/>
    <property type="molecule type" value="Genomic_DNA"/>
</dbReference>